<reference evidence="2" key="1">
    <citation type="submission" date="2023-05" db="EMBL/GenBank/DDBJ databases">
        <title>Nepenthes gracilis genome sequencing.</title>
        <authorList>
            <person name="Fukushima K."/>
        </authorList>
    </citation>
    <scope>NUCLEOTIDE SEQUENCE</scope>
    <source>
        <strain evidence="2">SING2019-196</strain>
    </source>
</reference>
<comment type="caution">
    <text evidence="2">The sequence shown here is derived from an EMBL/GenBank/DDBJ whole genome shotgun (WGS) entry which is preliminary data.</text>
</comment>
<dbReference type="Proteomes" id="UP001279734">
    <property type="component" value="Unassembled WGS sequence"/>
</dbReference>
<accession>A0AAD3SZ65</accession>
<keyword evidence="3" id="KW-1185">Reference proteome</keyword>
<feature type="compositionally biased region" description="Polar residues" evidence="1">
    <location>
        <begin position="152"/>
        <end position="174"/>
    </location>
</feature>
<dbReference type="AlphaFoldDB" id="A0AAD3SZ65"/>
<name>A0AAD3SZ65_NEPGR</name>
<protein>
    <submittedName>
        <fullName evidence="2">Uncharacterized protein</fullName>
    </submittedName>
</protein>
<evidence type="ECO:0000313" key="2">
    <source>
        <dbReference type="EMBL" id="GMH19825.1"/>
    </source>
</evidence>
<sequence>MMRTDCSVEGHILTVPKECDVDLDVQIASDSLQQPAVPMPVAGVADESGGVVSITNLSVCIAADAVMTYSWANALLCGSSDARMVSAVWHPFDAMLGMGLAEGAAGCVAEAIRLLIFSPLEKAVAILQQQHTGRVHQTIISNLLRVEEPTGHQHQAHTSSMRQVRQEQTGQSMTMDREGSRPASEGMTPKEPRPKSAQTPDQAETTVTHPTNAEAKDGIRNRAWQINPKQS</sequence>
<gene>
    <name evidence="2" type="ORF">Nepgr_021666</name>
</gene>
<proteinExistence type="predicted"/>
<evidence type="ECO:0000256" key="1">
    <source>
        <dbReference type="SAM" id="MobiDB-lite"/>
    </source>
</evidence>
<feature type="region of interest" description="Disordered" evidence="1">
    <location>
        <begin position="149"/>
        <end position="231"/>
    </location>
</feature>
<evidence type="ECO:0000313" key="3">
    <source>
        <dbReference type="Proteomes" id="UP001279734"/>
    </source>
</evidence>
<feature type="compositionally biased region" description="Polar residues" evidence="1">
    <location>
        <begin position="196"/>
        <end position="211"/>
    </location>
</feature>
<dbReference type="EMBL" id="BSYO01000021">
    <property type="protein sequence ID" value="GMH19825.1"/>
    <property type="molecule type" value="Genomic_DNA"/>
</dbReference>
<organism evidence="2 3">
    <name type="scientific">Nepenthes gracilis</name>
    <name type="common">Slender pitcher plant</name>
    <dbReference type="NCBI Taxonomy" id="150966"/>
    <lineage>
        <taxon>Eukaryota</taxon>
        <taxon>Viridiplantae</taxon>
        <taxon>Streptophyta</taxon>
        <taxon>Embryophyta</taxon>
        <taxon>Tracheophyta</taxon>
        <taxon>Spermatophyta</taxon>
        <taxon>Magnoliopsida</taxon>
        <taxon>eudicotyledons</taxon>
        <taxon>Gunneridae</taxon>
        <taxon>Pentapetalae</taxon>
        <taxon>Caryophyllales</taxon>
        <taxon>Nepenthaceae</taxon>
        <taxon>Nepenthes</taxon>
    </lineage>
</organism>